<dbReference type="FunFam" id="1.20.120.420:FF:000011">
    <property type="entry name" value="Ribose 1,5-bisphosphate isomerase"/>
    <property type="match status" value="1"/>
</dbReference>
<dbReference type="AlphaFoldDB" id="A0A147JT98"/>
<keyword evidence="5" id="KW-0396">Initiation factor</keyword>
<reference evidence="5 6" key="1">
    <citation type="journal article" date="2016" name="Nat. Microbiol.">
        <title>Genomic inference of the metabolism of cosmopolitan subsurface Archaea, Hadesarchaea.</title>
        <authorList>
            <person name="Baker B.J."/>
            <person name="Saw J.H."/>
            <person name="Lind A.E."/>
            <person name="Lazar C.S."/>
            <person name="Hinrichs K.-U."/>
            <person name="Teske A.P."/>
            <person name="Ettema T.J."/>
        </authorList>
    </citation>
    <scope>NUCLEOTIDE SEQUENCE [LARGE SCALE GENOMIC DNA]</scope>
</reference>
<keyword evidence="3 4" id="KW-0119">Carbohydrate metabolism</keyword>
<dbReference type="InterPro" id="IPR000649">
    <property type="entry name" value="IF-2B-related"/>
</dbReference>
<evidence type="ECO:0000313" key="6">
    <source>
        <dbReference type="Proteomes" id="UP000074294"/>
    </source>
</evidence>
<feature type="binding site" evidence="4">
    <location>
        <begin position="19"/>
        <end position="22"/>
    </location>
    <ligand>
        <name>substrate</name>
    </ligand>
</feature>
<evidence type="ECO:0000313" key="5">
    <source>
        <dbReference type="EMBL" id="KUO39660.1"/>
    </source>
</evidence>
<dbReference type="EC" id="5.3.1.29" evidence="4"/>
<dbReference type="NCBIfam" id="TIGR00524">
    <property type="entry name" value="eIF-2B_rel"/>
    <property type="match status" value="1"/>
</dbReference>
<feature type="active site" description="Proton donor" evidence="4">
    <location>
        <position position="199"/>
    </location>
</feature>
<dbReference type="GO" id="GO:0019323">
    <property type="term" value="P:pentose catabolic process"/>
    <property type="evidence" value="ECO:0007669"/>
    <property type="project" value="UniProtKB-UniRule"/>
</dbReference>
<name>A0A147JT98_HADYE</name>
<feature type="binding site" evidence="4">
    <location>
        <begin position="209"/>
        <end position="210"/>
    </location>
    <ligand>
        <name>substrate</name>
    </ligand>
</feature>
<comment type="similarity">
    <text evidence="1 4">Belongs to the eIF-2B alpha/beta/delta subunits family. R15P isomerase subfamily.</text>
</comment>
<protein>
    <recommendedName>
        <fullName evidence="4">Ribose 1,5-bisphosphate isomerase</fullName>
        <shortName evidence="4">R15P isomerase</shortName>
        <shortName evidence="4">R15Pi</shortName>
        <ecNumber evidence="4">5.3.1.29</ecNumber>
    </recommendedName>
    <alternativeName>
        <fullName evidence="4">Ribulose 1,5-bisphosphate synthase</fullName>
        <shortName evidence="4">RuBP synthase</shortName>
    </alternativeName>
</protein>
<dbReference type="GO" id="GO:0043917">
    <property type="term" value="F:ribose 1,5-bisphosphate isomerase activity"/>
    <property type="evidence" value="ECO:0007669"/>
    <property type="project" value="UniProtKB-UniRule"/>
</dbReference>
<evidence type="ECO:0000256" key="2">
    <source>
        <dbReference type="ARBA" id="ARBA00023235"/>
    </source>
</evidence>
<sequence length="322" mass="35627">MVSDRIEKIAKDIKTMRIRGAGRIARAAASALKMAARESQAKTPAEFSAEMEKVSKILLETRPTAVSLPNAVRYILLGLKQAHGADLWTMKKVVISRADEFIRNSIEAVKKIGEIGANRISDGDVILTHCNSQCALSIIKTAFRQGKRIEVFTTESRPVWQGRLSAKELLKEGIPTTLIIDSAVRHFIRDVDKVIVGADSIAANGAVVNKIGTSSIALAAHEARVLFFVAAETYKFHPETLVGRLVEIEERDPNELINLKKYPGLKVRNPAFDVTPPEYVDLIVTERGIIPPYAAYAIIQEIFEWKPGERTSHLGDKLRPLI</sequence>
<feature type="binding site" evidence="4">
    <location>
        <position position="235"/>
    </location>
    <ligand>
        <name>substrate</name>
    </ligand>
</feature>
<dbReference type="EMBL" id="LQMQ01000057">
    <property type="protein sequence ID" value="KUO39660.1"/>
    <property type="molecule type" value="Genomic_DNA"/>
</dbReference>
<dbReference type="InterPro" id="IPR037171">
    <property type="entry name" value="NagB/RpiA_transferase-like"/>
</dbReference>
<dbReference type="GO" id="GO:0046523">
    <property type="term" value="F:S-methyl-5-thioribose-1-phosphate isomerase activity"/>
    <property type="evidence" value="ECO:0007669"/>
    <property type="project" value="TreeGrafter"/>
</dbReference>
<keyword evidence="2 4" id="KW-0413">Isomerase</keyword>
<dbReference type="InterPro" id="IPR027363">
    <property type="entry name" value="M1Pi_N"/>
</dbReference>
<dbReference type="InterPro" id="IPR005250">
    <property type="entry name" value="R15Pi"/>
</dbReference>
<comment type="function">
    <text evidence="4">Catalyzes the isomerization of ribose 1,5-bisphosphate (R15P) to ribulose 1,5-bisphosphate (RuBP), the CO(2) acceptor and substrate for RubisCO. Functions in an archaeal AMP degradation pathway, together with AMP phosphorylase and RubisCO.</text>
</comment>
<feature type="binding site" evidence="4">
    <location>
        <position position="62"/>
    </location>
    <ligand>
        <name>substrate</name>
    </ligand>
</feature>
<dbReference type="GO" id="GO:0019509">
    <property type="term" value="P:L-methionine salvage from methylthioadenosine"/>
    <property type="evidence" value="ECO:0007669"/>
    <property type="project" value="TreeGrafter"/>
</dbReference>
<dbReference type="InterPro" id="IPR011559">
    <property type="entry name" value="Initiation_fac_2B_a/b/d"/>
</dbReference>
<comment type="catalytic activity">
    <reaction evidence="4">
        <text>alpha-D-ribose 1,5-bisphosphate = D-ribulose 1,5-bisphosphate</text>
        <dbReference type="Rhea" id="RHEA:32243"/>
        <dbReference type="ChEBI" id="CHEBI:57870"/>
        <dbReference type="ChEBI" id="CHEBI:68688"/>
        <dbReference type="EC" id="5.3.1.29"/>
    </reaction>
</comment>
<dbReference type="HAMAP" id="MF_02230">
    <property type="entry name" value="R15P_isomerase"/>
    <property type="match status" value="1"/>
</dbReference>
<dbReference type="STRING" id="1776334.APZ16_03190"/>
<keyword evidence="5" id="KW-0648">Protein biosynthesis</keyword>
<dbReference type="PANTHER" id="PTHR43475">
    <property type="entry name" value="METHYLTHIORIBOSE-1-PHOSPHATE ISOMERASE"/>
    <property type="match status" value="1"/>
</dbReference>
<comment type="caution">
    <text evidence="4">Lacks conserved residue(s) required for the propagation of feature annotation.</text>
</comment>
<accession>A0A147JT98</accession>
<feature type="active site" description="Proton acceptor" evidence="4">
    <location>
        <position position="130"/>
    </location>
</feature>
<dbReference type="PANTHER" id="PTHR43475:SF2">
    <property type="entry name" value="RIBOSE 1,5-BISPHOSPHATE ISOMERASE"/>
    <property type="match status" value="1"/>
</dbReference>
<dbReference type="Gene3D" id="3.40.50.10470">
    <property type="entry name" value="Translation initiation factor eif-2b, domain 2"/>
    <property type="match status" value="1"/>
</dbReference>
<comment type="caution">
    <text evidence="5">The sequence shown here is derived from an EMBL/GenBank/DDBJ whole genome shotgun (WGS) entry which is preliminary data.</text>
</comment>
<dbReference type="Proteomes" id="UP000074294">
    <property type="component" value="Unassembled WGS sequence"/>
</dbReference>
<evidence type="ECO:0000256" key="4">
    <source>
        <dbReference type="HAMAP-Rule" id="MF_02230"/>
    </source>
</evidence>
<organism evidence="5 6">
    <name type="scientific">Hadarchaeum yellowstonense</name>
    <dbReference type="NCBI Taxonomy" id="1776334"/>
    <lineage>
        <taxon>Archaea</taxon>
        <taxon>Methanobacteriati</taxon>
        <taxon>Candidatus Hadarchaeota</taxon>
        <taxon>Candidatus Hadarchaeia</taxon>
        <taxon>Candidatus Hadarchaeales</taxon>
        <taxon>Candidatus Hadarchaeaceae</taxon>
        <taxon>Candidatus Hadarchaeum</taxon>
    </lineage>
</organism>
<gene>
    <name evidence="5" type="ORF">APZ16_03190</name>
</gene>
<dbReference type="Gene3D" id="1.20.120.420">
    <property type="entry name" value="translation initiation factor eif-2b, domain 1"/>
    <property type="match status" value="1"/>
</dbReference>
<dbReference type="GO" id="GO:0003743">
    <property type="term" value="F:translation initiation factor activity"/>
    <property type="evidence" value="ECO:0007669"/>
    <property type="project" value="UniProtKB-KW"/>
</dbReference>
<dbReference type="InterPro" id="IPR042529">
    <property type="entry name" value="IF_2B-like_C"/>
</dbReference>
<dbReference type="FunFam" id="3.40.50.10470:FF:000019">
    <property type="entry name" value="Ribose 1,5-bisphosphate isomerase"/>
    <property type="match status" value="1"/>
</dbReference>
<evidence type="ECO:0000256" key="3">
    <source>
        <dbReference type="ARBA" id="ARBA00023277"/>
    </source>
</evidence>
<dbReference type="SUPFAM" id="SSF100950">
    <property type="entry name" value="NagB/RpiA/CoA transferase-like"/>
    <property type="match status" value="1"/>
</dbReference>
<dbReference type="NCBIfam" id="TIGR00511">
    <property type="entry name" value="ribulose_e2b2"/>
    <property type="match status" value="1"/>
</dbReference>
<proteinExistence type="inferred from homology"/>
<comment type="miscellaneous">
    <text evidence="4">Reaction proceeds via a cis-phosphoenolate intermediate.</text>
</comment>
<evidence type="ECO:0000256" key="1">
    <source>
        <dbReference type="ARBA" id="ARBA00009229"/>
    </source>
</evidence>
<dbReference type="Pfam" id="PF01008">
    <property type="entry name" value="IF-2B"/>
    <property type="match status" value="1"/>
</dbReference>